<gene>
    <name evidence="1" type="ORF">NATE_63</name>
</gene>
<keyword evidence="2" id="KW-1185">Reference proteome</keyword>
<protein>
    <submittedName>
        <fullName evidence="1">Uncharacterized protein</fullName>
    </submittedName>
</protein>
<accession>A0AAE8YUS2</accession>
<dbReference type="Proteomes" id="UP000827544">
    <property type="component" value="Segment"/>
</dbReference>
<organism evidence="1 2">
    <name type="scientific">Bacillus phage vB_BanS_Nate</name>
    <dbReference type="NCBI Taxonomy" id="2894788"/>
    <lineage>
        <taxon>Viruses</taxon>
        <taxon>Duplodnaviria</taxon>
        <taxon>Heunggongvirae</taxon>
        <taxon>Uroviricota</taxon>
        <taxon>Caudoviricetes</taxon>
        <taxon>Joanripponvirinae</taxon>
        <taxon>Natevirus</taxon>
        <taxon>Natevirus nate</taxon>
    </lineage>
</organism>
<evidence type="ECO:0000313" key="1">
    <source>
        <dbReference type="EMBL" id="UGO50916.1"/>
    </source>
</evidence>
<name>A0AAE8YUS2_9CAUD</name>
<proteinExistence type="predicted"/>
<dbReference type="EMBL" id="OK499992">
    <property type="protein sequence ID" value="UGO50916.1"/>
    <property type="molecule type" value="Genomic_DNA"/>
</dbReference>
<reference evidence="1" key="1">
    <citation type="submission" date="2021-10" db="EMBL/GenBank/DDBJ databases">
        <authorList>
            <person name="Lavering E.D."/>
            <person name="James R."/>
            <person name="Fairholm J.D."/>
            <person name="Ogilvie B.H."/>
            <person name="Thurgood T.L."/>
            <person name="Robison R.A."/>
            <person name="Grose J.H."/>
        </authorList>
    </citation>
    <scope>NUCLEOTIDE SEQUENCE</scope>
</reference>
<sequence>MSIFNGYLGKTVLVFESTHNDVWIDSIVTIKEIKTVGRKEFFGRMQPVKRPLVEYANGQRALLNHIEDIYDEEDLKEDLLVRGDDLYRFIEFEKVKISYDLHDTYEFLYVFQNTKTYEIVKLQPDYSMNKLCESFMDFFKIRERMCGYE</sequence>
<evidence type="ECO:0000313" key="2">
    <source>
        <dbReference type="Proteomes" id="UP000827544"/>
    </source>
</evidence>